<protein>
    <submittedName>
        <fullName evidence="2">Uncharacterized protein</fullName>
    </submittedName>
</protein>
<name>A0AAV0RT86_9ROSI</name>
<feature type="compositionally biased region" description="Basic and acidic residues" evidence="1">
    <location>
        <begin position="228"/>
        <end position="248"/>
    </location>
</feature>
<reference evidence="2" key="1">
    <citation type="submission" date="2022-08" db="EMBL/GenBank/DDBJ databases">
        <authorList>
            <person name="Gutierrez-Valencia J."/>
        </authorList>
    </citation>
    <scope>NUCLEOTIDE SEQUENCE</scope>
</reference>
<comment type="caution">
    <text evidence="2">The sequence shown here is derived from an EMBL/GenBank/DDBJ whole genome shotgun (WGS) entry which is preliminary data.</text>
</comment>
<evidence type="ECO:0000313" key="3">
    <source>
        <dbReference type="Proteomes" id="UP001154282"/>
    </source>
</evidence>
<gene>
    <name evidence="2" type="ORF">LITE_LOCUS49825</name>
</gene>
<feature type="region of interest" description="Disordered" evidence="1">
    <location>
        <begin position="59"/>
        <end position="140"/>
    </location>
</feature>
<feature type="compositionally biased region" description="Polar residues" evidence="1">
    <location>
        <begin position="167"/>
        <end position="183"/>
    </location>
</feature>
<feature type="compositionally biased region" description="Basic residues" evidence="1">
    <location>
        <begin position="218"/>
        <end position="227"/>
    </location>
</feature>
<feature type="compositionally biased region" description="Low complexity" evidence="1">
    <location>
        <begin position="88"/>
        <end position="128"/>
    </location>
</feature>
<dbReference type="Proteomes" id="UP001154282">
    <property type="component" value="Unassembled WGS sequence"/>
</dbReference>
<keyword evidence="3" id="KW-1185">Reference proteome</keyword>
<sequence length="394" mass="42561">MGGSAPELSARFPHQRGHLPPELLALEGRRFVFDVQLPKPMYFGRGPAEFTVLSVVEQNQPPVPRPSQRLPPSASVSTTPPRSVNTVSTSHSSPSHALSPSLAPTRPLPASPSVASASGSVSGFASPVHGPGTRNVMLAPSPSHAAYSNISYARPRDAFVPCPPASQSPDRLAGVSQTPVSSTKNDRKRSRKTTPRKAEAKSRHDGVSQSPVCSPKSDRKRSRKTTPRKVEAKSRERCHSSGSDEVHPFHAVRKTKNRPARSRDIEFSPVQSENSPDQPHSTRRRRLVTHSVEVSAPAGPDASIGDTCELDDPVSDQDGSPCHENFVSASLDEPHLDALDTQPSITEASTPSRAQRVRTPSRKAIESSAQESAKKKNTPKSSRKERAKKQLFTN</sequence>
<dbReference type="EMBL" id="CAMGYJ010000011">
    <property type="protein sequence ID" value="CAI0560830.1"/>
    <property type="molecule type" value="Genomic_DNA"/>
</dbReference>
<feature type="compositionally biased region" description="Basic and acidic residues" evidence="1">
    <location>
        <begin position="196"/>
        <end position="206"/>
    </location>
</feature>
<feature type="compositionally biased region" description="Polar residues" evidence="1">
    <location>
        <begin position="269"/>
        <end position="279"/>
    </location>
</feature>
<dbReference type="AlphaFoldDB" id="A0AAV0RT86"/>
<feature type="compositionally biased region" description="Basic residues" evidence="1">
    <location>
        <begin position="186"/>
        <end position="195"/>
    </location>
</feature>
<feature type="compositionally biased region" description="Basic residues" evidence="1">
    <location>
        <begin position="250"/>
        <end position="260"/>
    </location>
</feature>
<evidence type="ECO:0000313" key="2">
    <source>
        <dbReference type="EMBL" id="CAI0560830.1"/>
    </source>
</evidence>
<feature type="region of interest" description="Disordered" evidence="1">
    <location>
        <begin position="156"/>
        <end position="394"/>
    </location>
</feature>
<organism evidence="2 3">
    <name type="scientific">Linum tenue</name>
    <dbReference type="NCBI Taxonomy" id="586396"/>
    <lineage>
        <taxon>Eukaryota</taxon>
        <taxon>Viridiplantae</taxon>
        <taxon>Streptophyta</taxon>
        <taxon>Embryophyta</taxon>
        <taxon>Tracheophyta</taxon>
        <taxon>Spermatophyta</taxon>
        <taxon>Magnoliopsida</taxon>
        <taxon>eudicotyledons</taxon>
        <taxon>Gunneridae</taxon>
        <taxon>Pentapetalae</taxon>
        <taxon>rosids</taxon>
        <taxon>fabids</taxon>
        <taxon>Malpighiales</taxon>
        <taxon>Linaceae</taxon>
        <taxon>Linum</taxon>
    </lineage>
</organism>
<proteinExistence type="predicted"/>
<feature type="compositionally biased region" description="Basic residues" evidence="1">
    <location>
        <begin position="375"/>
        <end position="394"/>
    </location>
</feature>
<feature type="compositionally biased region" description="Polar residues" evidence="1">
    <location>
        <begin position="341"/>
        <end position="353"/>
    </location>
</feature>
<feature type="compositionally biased region" description="Polar residues" evidence="1">
    <location>
        <begin position="74"/>
        <end position="87"/>
    </location>
</feature>
<accession>A0AAV0RT86</accession>
<evidence type="ECO:0000256" key="1">
    <source>
        <dbReference type="SAM" id="MobiDB-lite"/>
    </source>
</evidence>